<dbReference type="InterPro" id="IPR036235">
    <property type="entry name" value="Ribosomal_bL12_oligo_N_sf"/>
</dbReference>
<dbReference type="Gene3D" id="3.30.1390.10">
    <property type="match status" value="1"/>
</dbReference>
<dbReference type="Proteomes" id="UP001622612">
    <property type="component" value="Chromosome"/>
</dbReference>
<dbReference type="SUPFAM" id="SSF48300">
    <property type="entry name" value="Ribosomal protein L7/12, oligomerisation (N-terminal) domain"/>
    <property type="match status" value="1"/>
</dbReference>
<evidence type="ECO:0000313" key="8">
    <source>
        <dbReference type="Proteomes" id="UP001622612"/>
    </source>
</evidence>
<feature type="domain" description="Large ribosomal subunit protein bL12 C-terminal" evidence="5">
    <location>
        <begin position="56"/>
        <end position="122"/>
    </location>
</feature>
<dbReference type="Gene3D" id="1.20.5.710">
    <property type="entry name" value="Single helix bin"/>
    <property type="match status" value="1"/>
</dbReference>
<evidence type="ECO:0000256" key="2">
    <source>
        <dbReference type="ARBA" id="ARBA00022980"/>
    </source>
</evidence>
<comment type="similarity">
    <text evidence="1 4">Belongs to the bacterial ribosomal protein bL12 family.</text>
</comment>
<keyword evidence="2 4" id="KW-0689">Ribosomal protein</keyword>
<evidence type="ECO:0000256" key="4">
    <source>
        <dbReference type="HAMAP-Rule" id="MF_00368"/>
    </source>
</evidence>
<evidence type="ECO:0000256" key="1">
    <source>
        <dbReference type="ARBA" id="ARBA00007197"/>
    </source>
</evidence>
<dbReference type="SUPFAM" id="SSF54736">
    <property type="entry name" value="ClpS-like"/>
    <property type="match status" value="1"/>
</dbReference>
<dbReference type="NCBIfam" id="TIGR00855">
    <property type="entry name" value="L12"/>
    <property type="match status" value="1"/>
</dbReference>
<feature type="domain" description="Large ribosomal subunit protein bL12 oligomerization" evidence="6">
    <location>
        <begin position="5"/>
        <end position="50"/>
    </location>
</feature>
<dbReference type="InterPro" id="IPR013823">
    <property type="entry name" value="Ribosomal_bL12_C"/>
</dbReference>
<keyword evidence="3 4" id="KW-0687">Ribonucleoprotein</keyword>
<keyword evidence="8" id="KW-1185">Reference proteome</keyword>
<sequence length="122" mass="12949">MAKLTKADFIAALKEMNIKEVMELVNGLKEEFGIDPTAVAAAPAAQAPAAEEKSTFNIMLKSDGGNKLGVIKAVKDLLGLGLMEAKKLVESAPSLLKENVKKEEAEAIKAKLVEAKAEVTLE</sequence>
<organism evidence="7 8">
    <name type="scientific">Metamycoplasma faucium</name>
    <dbReference type="NCBI Taxonomy" id="56142"/>
    <lineage>
        <taxon>Bacteria</taxon>
        <taxon>Bacillati</taxon>
        <taxon>Mycoplasmatota</taxon>
        <taxon>Mycoplasmoidales</taxon>
        <taxon>Metamycoplasmataceae</taxon>
        <taxon>Metamycoplasma</taxon>
    </lineage>
</organism>
<dbReference type="Pfam" id="PF00542">
    <property type="entry name" value="Ribosomal_L12"/>
    <property type="match status" value="1"/>
</dbReference>
<dbReference type="HAMAP" id="MF_00368">
    <property type="entry name" value="Ribosomal_bL12"/>
    <property type="match status" value="1"/>
</dbReference>
<comment type="function">
    <text evidence="4">Forms part of the ribosomal stalk which helps the ribosome interact with GTP-bound translation factors. Is thus essential for accurate translation.</text>
</comment>
<dbReference type="InterPro" id="IPR008932">
    <property type="entry name" value="Ribosomal_bL12_oligo"/>
</dbReference>
<accession>A0ABZ2TPM1</accession>
<evidence type="ECO:0000259" key="5">
    <source>
        <dbReference type="Pfam" id="PF00542"/>
    </source>
</evidence>
<proteinExistence type="inferred from homology"/>
<dbReference type="Pfam" id="PF16320">
    <property type="entry name" value="Ribosomal_L12_N"/>
    <property type="match status" value="1"/>
</dbReference>
<reference evidence="7" key="1">
    <citation type="submission" date="2021-11" db="EMBL/GenBank/DDBJ databases">
        <title>The first genome sequence of unculturable Mycoplasma faucium obtained by de novo assembly of metagenomic reads.</title>
        <authorList>
            <person name="Sabat A.J."/>
            <person name="Bathoorn E."/>
            <person name="Akkerboom V."/>
            <person name="Friedrich A.W."/>
        </authorList>
    </citation>
    <scope>NUCLEOTIDE SEQUENCE [LARGE SCALE GENOMIC DNA]</scope>
    <source>
        <strain evidence="7">UMCG-MFM1</strain>
    </source>
</reference>
<evidence type="ECO:0000259" key="6">
    <source>
        <dbReference type="Pfam" id="PF16320"/>
    </source>
</evidence>
<evidence type="ECO:0000256" key="3">
    <source>
        <dbReference type="ARBA" id="ARBA00023274"/>
    </source>
</evidence>
<dbReference type="EMBL" id="CP088155">
    <property type="protein sequence ID" value="WYM97123.1"/>
    <property type="molecule type" value="Genomic_DNA"/>
</dbReference>
<comment type="subunit">
    <text evidence="4">Homodimer. Part of the ribosomal stalk of the 50S ribosomal subunit. Forms a multimeric L10(L12)X complex, where L10 forms an elongated spine to which 2 to 4 L12 dimers bind in a sequential fashion. Binds GTP-bound translation factors.</text>
</comment>
<dbReference type="InterPro" id="IPR014719">
    <property type="entry name" value="Ribosomal_bL12_C/ClpS-like"/>
</dbReference>
<protein>
    <recommendedName>
        <fullName evidence="4">Large ribosomal subunit protein bL12</fullName>
    </recommendedName>
</protein>
<dbReference type="CDD" id="cd00387">
    <property type="entry name" value="Ribosomal_L7_L12"/>
    <property type="match status" value="1"/>
</dbReference>
<name>A0ABZ2TPM1_9BACT</name>
<gene>
    <name evidence="4 7" type="primary">rplL</name>
    <name evidence="7" type="ORF">LQ356_02885</name>
</gene>
<dbReference type="PANTHER" id="PTHR45987:SF4">
    <property type="entry name" value="LARGE RIBOSOMAL SUBUNIT PROTEIN BL12M"/>
    <property type="match status" value="1"/>
</dbReference>
<dbReference type="InterPro" id="IPR000206">
    <property type="entry name" value="Ribosomal_bL12"/>
</dbReference>
<dbReference type="GO" id="GO:0005840">
    <property type="term" value="C:ribosome"/>
    <property type="evidence" value="ECO:0007669"/>
    <property type="project" value="UniProtKB-KW"/>
</dbReference>
<evidence type="ECO:0000313" key="7">
    <source>
        <dbReference type="EMBL" id="WYM97123.1"/>
    </source>
</evidence>
<dbReference type="PANTHER" id="PTHR45987">
    <property type="entry name" value="39S RIBOSOMAL PROTEIN L12"/>
    <property type="match status" value="1"/>
</dbReference>
<dbReference type="RefSeq" id="WP_405311390.1">
    <property type="nucleotide sequence ID" value="NZ_CP088155.1"/>
</dbReference>